<name>A0ABT3VGU9_9BURK</name>
<comment type="caution">
    <text evidence="2">The sequence shown here is derived from an EMBL/GenBank/DDBJ whole genome shotgun (WGS) entry which is preliminary data.</text>
</comment>
<proteinExistence type="predicted"/>
<sequence length="98" mass="10566">MSQLGLRYRLQVLSRIVAAIIGGYVLTSAITVLLTLIWPLPRSEAVLSANMLSFIWYTVAVIWVFSAGSALRAWAGLLLTSALIALLCLFLAPQGAMS</sequence>
<evidence type="ECO:0000313" key="3">
    <source>
        <dbReference type="Proteomes" id="UP001209916"/>
    </source>
</evidence>
<dbReference type="Pfam" id="PF12365">
    <property type="entry name" value="DUF3649"/>
    <property type="match status" value="1"/>
</dbReference>
<dbReference type="EMBL" id="JAPKNA010000001">
    <property type="protein sequence ID" value="MCX5462696.1"/>
    <property type="molecule type" value="Genomic_DNA"/>
</dbReference>
<feature type="transmembrane region" description="Helical" evidence="1">
    <location>
        <begin position="71"/>
        <end position="92"/>
    </location>
</feature>
<keyword evidence="1" id="KW-1133">Transmembrane helix</keyword>
<feature type="transmembrane region" description="Helical" evidence="1">
    <location>
        <begin position="45"/>
        <end position="65"/>
    </location>
</feature>
<protein>
    <submittedName>
        <fullName evidence="2">DUF3649 domain-containing protein</fullName>
    </submittedName>
</protein>
<evidence type="ECO:0000256" key="1">
    <source>
        <dbReference type="SAM" id="Phobius"/>
    </source>
</evidence>
<feature type="transmembrane region" description="Helical" evidence="1">
    <location>
        <begin position="12"/>
        <end position="38"/>
    </location>
</feature>
<keyword evidence="1" id="KW-0812">Transmembrane</keyword>
<keyword evidence="3" id="KW-1185">Reference proteome</keyword>
<evidence type="ECO:0000313" key="2">
    <source>
        <dbReference type="EMBL" id="MCX5462696.1"/>
    </source>
</evidence>
<dbReference type="Proteomes" id="UP001209916">
    <property type="component" value="Unassembled WGS sequence"/>
</dbReference>
<organism evidence="2 3">
    <name type="scientific">Alcaligenes parafaecalis</name>
    <dbReference type="NCBI Taxonomy" id="171260"/>
    <lineage>
        <taxon>Bacteria</taxon>
        <taxon>Pseudomonadati</taxon>
        <taxon>Pseudomonadota</taxon>
        <taxon>Betaproteobacteria</taxon>
        <taxon>Burkholderiales</taxon>
        <taxon>Alcaligenaceae</taxon>
        <taxon>Alcaligenes</taxon>
    </lineage>
</organism>
<dbReference type="InterPro" id="IPR022109">
    <property type="entry name" value="DUF3649"/>
</dbReference>
<keyword evidence="1" id="KW-0472">Membrane</keyword>
<gene>
    <name evidence="2" type="ORF">OSH09_00770</name>
</gene>
<reference evidence="2 3" key="1">
    <citation type="submission" date="2022-11" db="EMBL/GenBank/DDBJ databases">
        <title>Biodiversity and phylogenetic relationships of bacteria.</title>
        <authorList>
            <person name="Machado R.A.R."/>
            <person name="Bhat A."/>
            <person name="Loulou A."/>
            <person name="Kallel S."/>
        </authorList>
    </citation>
    <scope>NUCLEOTIDE SEQUENCE [LARGE SCALE GENOMIC DNA]</scope>
    <source>
        <strain evidence="2 3">DSM 13975</strain>
    </source>
</reference>
<accession>A0ABT3VGU9</accession>